<organism evidence="5 6">
    <name type="scientific">Aphis glycines</name>
    <name type="common">Soybean aphid</name>
    <dbReference type="NCBI Taxonomy" id="307491"/>
    <lineage>
        <taxon>Eukaryota</taxon>
        <taxon>Metazoa</taxon>
        <taxon>Ecdysozoa</taxon>
        <taxon>Arthropoda</taxon>
        <taxon>Hexapoda</taxon>
        <taxon>Insecta</taxon>
        <taxon>Pterygota</taxon>
        <taxon>Neoptera</taxon>
        <taxon>Paraneoptera</taxon>
        <taxon>Hemiptera</taxon>
        <taxon>Sternorrhyncha</taxon>
        <taxon>Aphidomorpha</taxon>
        <taxon>Aphidoidea</taxon>
        <taxon>Aphididae</taxon>
        <taxon>Aphidini</taxon>
        <taxon>Aphis</taxon>
        <taxon>Aphis</taxon>
    </lineage>
</organism>
<feature type="compositionally biased region" description="Basic residues" evidence="3">
    <location>
        <begin position="429"/>
        <end position="439"/>
    </location>
</feature>
<feature type="region of interest" description="Disordered" evidence="3">
    <location>
        <begin position="410"/>
        <end position="453"/>
    </location>
</feature>
<comment type="subcellular location">
    <subcellularLocation>
        <location evidence="1">Nucleus</location>
    </subcellularLocation>
</comment>
<dbReference type="Proteomes" id="UP000475862">
    <property type="component" value="Unassembled WGS sequence"/>
</dbReference>
<evidence type="ECO:0000256" key="2">
    <source>
        <dbReference type="ARBA" id="ARBA00023242"/>
    </source>
</evidence>
<dbReference type="AlphaFoldDB" id="A0A6G0TDP4"/>
<keyword evidence="6" id="KW-1185">Reference proteome</keyword>
<dbReference type="InterPro" id="IPR025927">
    <property type="entry name" value="Znf_KANL2-like"/>
</dbReference>
<proteinExistence type="predicted"/>
<feature type="domain" description="KANL2-like probable zinc-finger" evidence="4">
    <location>
        <begin position="341"/>
        <end position="397"/>
    </location>
</feature>
<dbReference type="PANTHER" id="PTHR16198:SF2">
    <property type="entry name" value="INO80 COMPLEX SUBUNIT D"/>
    <property type="match status" value="1"/>
</dbReference>
<keyword evidence="2" id="KW-0539">Nucleus</keyword>
<dbReference type="EMBL" id="VYZN01000041">
    <property type="protein sequence ID" value="KAE9531276.1"/>
    <property type="molecule type" value="Genomic_DNA"/>
</dbReference>
<dbReference type="PANTHER" id="PTHR16198">
    <property type="match status" value="1"/>
</dbReference>
<gene>
    <name evidence="5" type="ORF">AGLY_010482</name>
</gene>
<feature type="compositionally biased region" description="Basic residues" evidence="3">
    <location>
        <begin position="142"/>
        <end position="151"/>
    </location>
</feature>
<comment type="caution">
    <text evidence="5">The sequence shown here is derived from an EMBL/GenBank/DDBJ whole genome shotgun (WGS) entry which is preliminary data.</text>
</comment>
<dbReference type="GO" id="GO:0005634">
    <property type="term" value="C:nucleus"/>
    <property type="evidence" value="ECO:0007669"/>
    <property type="project" value="UniProtKB-SubCell"/>
</dbReference>
<evidence type="ECO:0000259" key="4">
    <source>
        <dbReference type="Pfam" id="PF13891"/>
    </source>
</evidence>
<evidence type="ECO:0000256" key="3">
    <source>
        <dbReference type="SAM" id="MobiDB-lite"/>
    </source>
</evidence>
<dbReference type="Pfam" id="PF13891">
    <property type="entry name" value="zf-C3HC3H_KANSL2"/>
    <property type="match status" value="1"/>
</dbReference>
<evidence type="ECO:0000313" key="6">
    <source>
        <dbReference type="Proteomes" id="UP000475862"/>
    </source>
</evidence>
<reference evidence="5 6" key="1">
    <citation type="submission" date="2019-08" db="EMBL/GenBank/DDBJ databases">
        <title>The genome of the soybean aphid Biotype 1, its phylome, world population structure and adaptation to the North American continent.</title>
        <authorList>
            <person name="Giordano R."/>
            <person name="Donthu R.K."/>
            <person name="Hernandez A.G."/>
            <person name="Wright C.L."/>
            <person name="Zimin A.V."/>
        </authorList>
    </citation>
    <scope>NUCLEOTIDE SEQUENCE [LARGE SCALE GENOMIC DNA]</scope>
    <source>
        <tissue evidence="5">Whole aphids</tissue>
    </source>
</reference>
<protein>
    <recommendedName>
        <fullName evidence="4">KANL2-like probable zinc-finger domain-containing protein</fullName>
    </recommendedName>
</protein>
<dbReference type="OrthoDB" id="10038011at2759"/>
<evidence type="ECO:0000313" key="5">
    <source>
        <dbReference type="EMBL" id="KAE9531276.1"/>
    </source>
</evidence>
<feature type="region of interest" description="Disordered" evidence="3">
    <location>
        <begin position="135"/>
        <end position="172"/>
    </location>
</feature>
<accession>A0A6G0TDP4</accession>
<sequence>MQNVFSRDMFSMGTFDGGVKCNGHVQLPGRTSKKDRKGCKKEKIETVLKNRFITPSKVKPPVIKLPKINVKTKNQVIKPVEIVKNNSTAVDPVVNRPNPNLKDDVLKFKELLCNTTSPTPPPVDVPEQVKDRLPTVLESLPKKTKAKKRNKNKAEKSVSSGNKKPDKIDPLNVNDKNQLSCNIITIPPKRKYAKLSNWQKDCGTRHETLQRILREFEKEAKLRENLYPLDLVSSDSEDTDGPLNLELEDAPYQKFWLPSDQIESLDRDAKVNNLRSVLRRRFHQISNLPDNSPSPDLVLALTNAIRKDPICINQIVCQESDFKPKFKSIDGVSMVQQKCCLERCHHPAIPCTRHCFRHILRNVDQLLFEHCSARTNQGPCTNAVFNIRDVQPLCFDHLYSKDTIIPTEEVPVVKSKPRKRPKNAPFNKLSKRNKKKKQLPKCPLEPPPYTETIEPNTIEPITCTNDLPQNINCDVTSLYSSVANPDIYLHPVGSNIITHEVEVGDEVLAGLDAADLASHASRLLDDHDDITSVFSQIPVDAFNDLFTVDKNGQYVPSREETEELERALEAVDMDVRSLERLSQSHMANILDPASLLADLPIPPFSSS</sequence>
<name>A0A6G0TDP4_APHGL</name>
<evidence type="ECO:0000256" key="1">
    <source>
        <dbReference type="ARBA" id="ARBA00004123"/>
    </source>
</evidence>